<feature type="transmembrane region" description="Helical" evidence="9">
    <location>
        <begin position="59"/>
        <end position="78"/>
    </location>
</feature>
<sequence length="254" mass="28809">MGVTLSIQAFVQMIAGYLHPGKPMANMYFVLYSYNTVSQAILLLRDLKIGQYTKLPPRAAFTAQIIGTLLGAILNYFLMNSIIDNHRDILLSAIAWGGLSHELFSVGMRYQWVPLSYLVGLAAPVPFWLVHRYWPKLRLSIPIICQVVGWFGGGINSMVLSYFMIVFASQWWIRTRYPSWFQKCNYLVGAGVFVFRVCVRRPSYAVWQLSTAVPQVMVFILSFAVEGAASTSHLFPAWWGANQDGNYDRCLYHG</sequence>
<dbReference type="AlphaFoldDB" id="A0AAD4GCJ9"/>
<evidence type="ECO:0000256" key="6">
    <source>
        <dbReference type="ARBA" id="ARBA00022927"/>
    </source>
</evidence>
<dbReference type="InterPro" id="IPR004648">
    <property type="entry name" value="Oligpept_transpt"/>
</dbReference>
<keyword evidence="8 9" id="KW-0472">Membrane</keyword>
<evidence type="ECO:0000256" key="3">
    <source>
        <dbReference type="ARBA" id="ARBA00022448"/>
    </source>
</evidence>
<feature type="transmembrane region" description="Helical" evidence="9">
    <location>
        <begin position="206"/>
        <end position="225"/>
    </location>
</feature>
<evidence type="ECO:0000256" key="9">
    <source>
        <dbReference type="SAM" id="Phobius"/>
    </source>
</evidence>
<comment type="caution">
    <text evidence="10">The sequence shown here is derived from an EMBL/GenBank/DDBJ whole genome shotgun (WGS) entry which is preliminary data.</text>
</comment>
<protein>
    <submittedName>
        <fullName evidence="10">OPT oligopeptide transporter protein-domain-containing protein</fullName>
    </submittedName>
</protein>
<evidence type="ECO:0000256" key="1">
    <source>
        <dbReference type="ARBA" id="ARBA00004141"/>
    </source>
</evidence>
<evidence type="ECO:0000256" key="5">
    <source>
        <dbReference type="ARBA" id="ARBA00022856"/>
    </source>
</evidence>
<comment type="subcellular location">
    <subcellularLocation>
        <location evidence="1">Membrane</location>
        <topology evidence="1">Multi-pass membrane protein</topology>
    </subcellularLocation>
</comment>
<accession>A0AAD4GCJ9</accession>
<dbReference type="PANTHER" id="PTHR22601">
    <property type="entry name" value="ISP4 LIKE PROTEIN"/>
    <property type="match status" value="1"/>
</dbReference>
<reference evidence="10" key="2">
    <citation type="journal article" date="2020" name="Nat. Commun.">
        <title>Large-scale genome sequencing of mycorrhizal fungi provides insights into the early evolution of symbiotic traits.</title>
        <authorList>
            <person name="Miyauchi S."/>
            <person name="Kiss E."/>
            <person name="Kuo A."/>
            <person name="Drula E."/>
            <person name="Kohler A."/>
            <person name="Sanchez-Garcia M."/>
            <person name="Morin E."/>
            <person name="Andreopoulos B."/>
            <person name="Barry K.W."/>
            <person name="Bonito G."/>
            <person name="Buee M."/>
            <person name="Carver A."/>
            <person name="Chen C."/>
            <person name="Cichocki N."/>
            <person name="Clum A."/>
            <person name="Culley D."/>
            <person name="Crous P.W."/>
            <person name="Fauchery L."/>
            <person name="Girlanda M."/>
            <person name="Hayes R.D."/>
            <person name="Keri Z."/>
            <person name="LaButti K."/>
            <person name="Lipzen A."/>
            <person name="Lombard V."/>
            <person name="Magnuson J."/>
            <person name="Maillard F."/>
            <person name="Murat C."/>
            <person name="Nolan M."/>
            <person name="Ohm R.A."/>
            <person name="Pangilinan J."/>
            <person name="Pereira M.F."/>
            <person name="Perotto S."/>
            <person name="Peter M."/>
            <person name="Pfister S."/>
            <person name="Riley R."/>
            <person name="Sitrit Y."/>
            <person name="Stielow J.B."/>
            <person name="Szollosi G."/>
            <person name="Zifcakova L."/>
            <person name="Stursova M."/>
            <person name="Spatafora J.W."/>
            <person name="Tedersoo L."/>
            <person name="Vaario L.M."/>
            <person name="Yamada A."/>
            <person name="Yan M."/>
            <person name="Wang P."/>
            <person name="Xu J."/>
            <person name="Bruns T."/>
            <person name="Baldrian P."/>
            <person name="Vilgalys R."/>
            <person name="Dunand C."/>
            <person name="Henrissat B."/>
            <person name="Grigoriev I.V."/>
            <person name="Hibbett D."/>
            <person name="Nagy L.G."/>
            <person name="Martin F.M."/>
        </authorList>
    </citation>
    <scope>NUCLEOTIDE SEQUENCE</scope>
    <source>
        <strain evidence="10">BED1</strain>
    </source>
</reference>
<gene>
    <name evidence="10" type="ORF">L210DRAFT_3647819</name>
</gene>
<reference evidence="10" key="1">
    <citation type="submission" date="2019-10" db="EMBL/GenBank/DDBJ databases">
        <authorList>
            <consortium name="DOE Joint Genome Institute"/>
            <person name="Kuo A."/>
            <person name="Miyauchi S."/>
            <person name="Kiss E."/>
            <person name="Drula E."/>
            <person name="Kohler A."/>
            <person name="Sanchez-Garcia M."/>
            <person name="Andreopoulos B."/>
            <person name="Barry K.W."/>
            <person name="Bonito G."/>
            <person name="Buee M."/>
            <person name="Carver A."/>
            <person name="Chen C."/>
            <person name="Cichocki N."/>
            <person name="Clum A."/>
            <person name="Culley D."/>
            <person name="Crous P.W."/>
            <person name="Fauchery L."/>
            <person name="Girlanda M."/>
            <person name="Hayes R."/>
            <person name="Keri Z."/>
            <person name="LaButti K."/>
            <person name="Lipzen A."/>
            <person name="Lombard V."/>
            <person name="Magnuson J."/>
            <person name="Maillard F."/>
            <person name="Morin E."/>
            <person name="Murat C."/>
            <person name="Nolan M."/>
            <person name="Ohm R."/>
            <person name="Pangilinan J."/>
            <person name="Pereira M."/>
            <person name="Perotto S."/>
            <person name="Peter M."/>
            <person name="Riley R."/>
            <person name="Sitrit Y."/>
            <person name="Stielow B."/>
            <person name="Szollosi G."/>
            <person name="Zifcakova L."/>
            <person name="Stursova M."/>
            <person name="Spatafora J.W."/>
            <person name="Tedersoo L."/>
            <person name="Vaario L.-M."/>
            <person name="Yamada A."/>
            <person name="Yan M."/>
            <person name="Wang P."/>
            <person name="Xu J."/>
            <person name="Bruns T."/>
            <person name="Baldrian P."/>
            <person name="Vilgalys R."/>
            <person name="Henrissat B."/>
            <person name="Grigoriev I.V."/>
            <person name="Hibbett D."/>
            <person name="Nagy L.G."/>
            <person name="Martin F.M."/>
        </authorList>
    </citation>
    <scope>NUCLEOTIDE SEQUENCE</scope>
    <source>
        <strain evidence="10">BED1</strain>
    </source>
</reference>
<evidence type="ECO:0000256" key="4">
    <source>
        <dbReference type="ARBA" id="ARBA00022692"/>
    </source>
</evidence>
<comment type="similarity">
    <text evidence="2">Belongs to the oligopeptide OPT transporter family.</text>
</comment>
<evidence type="ECO:0000313" key="11">
    <source>
        <dbReference type="Proteomes" id="UP001194468"/>
    </source>
</evidence>
<feature type="transmembrane region" description="Helical" evidence="9">
    <location>
        <begin position="27"/>
        <end position="47"/>
    </location>
</feature>
<dbReference type="EMBL" id="WHUW01000021">
    <property type="protein sequence ID" value="KAF8436488.1"/>
    <property type="molecule type" value="Genomic_DNA"/>
</dbReference>
<evidence type="ECO:0000256" key="2">
    <source>
        <dbReference type="ARBA" id="ARBA00008807"/>
    </source>
</evidence>
<name>A0AAD4GCJ9_BOLED</name>
<keyword evidence="3" id="KW-0813">Transport</keyword>
<dbReference type="InterPro" id="IPR004813">
    <property type="entry name" value="OPT"/>
</dbReference>
<keyword evidence="11" id="KW-1185">Reference proteome</keyword>
<keyword evidence="5" id="KW-0571">Peptide transport</keyword>
<organism evidence="10 11">
    <name type="scientific">Boletus edulis BED1</name>
    <dbReference type="NCBI Taxonomy" id="1328754"/>
    <lineage>
        <taxon>Eukaryota</taxon>
        <taxon>Fungi</taxon>
        <taxon>Dikarya</taxon>
        <taxon>Basidiomycota</taxon>
        <taxon>Agaricomycotina</taxon>
        <taxon>Agaricomycetes</taxon>
        <taxon>Agaricomycetidae</taxon>
        <taxon>Boletales</taxon>
        <taxon>Boletineae</taxon>
        <taxon>Boletaceae</taxon>
        <taxon>Boletoideae</taxon>
        <taxon>Boletus</taxon>
    </lineage>
</organism>
<dbReference type="Proteomes" id="UP001194468">
    <property type="component" value="Unassembled WGS sequence"/>
</dbReference>
<feature type="transmembrane region" description="Helical" evidence="9">
    <location>
        <begin position="143"/>
        <end position="168"/>
    </location>
</feature>
<keyword evidence="6" id="KW-0653">Protein transport</keyword>
<dbReference type="GO" id="GO:0015031">
    <property type="term" value="P:protein transport"/>
    <property type="evidence" value="ECO:0007669"/>
    <property type="project" value="UniProtKB-KW"/>
</dbReference>
<dbReference type="GO" id="GO:0016020">
    <property type="term" value="C:membrane"/>
    <property type="evidence" value="ECO:0007669"/>
    <property type="project" value="UniProtKB-SubCell"/>
</dbReference>
<keyword evidence="4 9" id="KW-0812">Transmembrane</keyword>
<evidence type="ECO:0000256" key="8">
    <source>
        <dbReference type="ARBA" id="ARBA00023136"/>
    </source>
</evidence>
<feature type="transmembrane region" description="Helical" evidence="9">
    <location>
        <begin position="112"/>
        <end position="131"/>
    </location>
</feature>
<keyword evidence="7 9" id="KW-1133">Transmembrane helix</keyword>
<dbReference type="Pfam" id="PF03169">
    <property type="entry name" value="OPT"/>
    <property type="match status" value="1"/>
</dbReference>
<dbReference type="GO" id="GO:0035673">
    <property type="term" value="F:oligopeptide transmembrane transporter activity"/>
    <property type="evidence" value="ECO:0007669"/>
    <property type="project" value="InterPro"/>
</dbReference>
<evidence type="ECO:0000256" key="7">
    <source>
        <dbReference type="ARBA" id="ARBA00022989"/>
    </source>
</evidence>
<evidence type="ECO:0000313" key="10">
    <source>
        <dbReference type="EMBL" id="KAF8436488.1"/>
    </source>
</evidence>
<proteinExistence type="inferred from homology"/>